<evidence type="ECO:0000313" key="3">
    <source>
        <dbReference type="Proteomes" id="UP000198282"/>
    </source>
</evidence>
<reference evidence="2 3" key="1">
    <citation type="submission" date="2017-06" db="EMBL/GenBank/DDBJ databases">
        <authorList>
            <person name="Kim H.J."/>
            <person name="Triplett B.A."/>
        </authorList>
    </citation>
    <scope>NUCLEOTIDE SEQUENCE [LARGE SCALE GENOMIC DNA]</scope>
    <source>
        <strain evidence="2 3">CGMCC 4.2132</strain>
    </source>
</reference>
<evidence type="ECO:0000256" key="1">
    <source>
        <dbReference type="SAM" id="MobiDB-lite"/>
    </source>
</evidence>
<feature type="region of interest" description="Disordered" evidence="1">
    <location>
        <begin position="38"/>
        <end position="73"/>
    </location>
</feature>
<protein>
    <submittedName>
        <fullName evidence="2">Uncharacterized protein</fullName>
    </submittedName>
</protein>
<evidence type="ECO:0000313" key="2">
    <source>
        <dbReference type="EMBL" id="SNS83156.1"/>
    </source>
</evidence>
<keyword evidence="3" id="KW-1185">Reference proteome</keyword>
<dbReference type="AlphaFoldDB" id="A0A239HP96"/>
<proteinExistence type="predicted"/>
<name>A0A239HP96_9ACTN</name>
<accession>A0A239HP96</accession>
<sequence>MNSVSHPFSLTAHRRWPAVRTIMMIMILGPLALTGCTRSSEPPSLPPAGVYDHDAAGENSRAEPVPTDGTAGSVTRPLTEAGWFCAQVRANADGRALWCRIGHRDQTDTVYPQVAQFLLDHDDRLAWAWFPHAEQPADPGGGDQVVDAAAPVLAAIWSDAGDRMRKEIDDFNRDLRDRRVQRSDEIPRIAWRDKHADYSYSGIDGLMVTARDSSVRRWPFGAEHYATTMSSAVDDLRAGGYDCAYPPQENCNRPQSNGYFHVTLRDDQIITARFGIGSQIESGRQRHPLSEEFPNGLTFLTEAVRGPVTERIEEARRSGTGFAGIVAGTVVIIDASRGSVGKADFAAYFDIQIGAPLAATLPV</sequence>
<dbReference type="EMBL" id="FZOD01000017">
    <property type="protein sequence ID" value="SNS83156.1"/>
    <property type="molecule type" value="Genomic_DNA"/>
</dbReference>
<dbReference type="Proteomes" id="UP000198282">
    <property type="component" value="Unassembled WGS sequence"/>
</dbReference>
<organism evidence="2 3">
    <name type="scientific">Streptosporangium subroseum</name>
    <dbReference type="NCBI Taxonomy" id="106412"/>
    <lineage>
        <taxon>Bacteria</taxon>
        <taxon>Bacillati</taxon>
        <taxon>Actinomycetota</taxon>
        <taxon>Actinomycetes</taxon>
        <taxon>Streptosporangiales</taxon>
        <taxon>Streptosporangiaceae</taxon>
        <taxon>Streptosporangium</taxon>
    </lineage>
</organism>
<gene>
    <name evidence="2" type="ORF">SAMN05216276_101769</name>
</gene>